<feature type="compositionally biased region" description="Low complexity" evidence="1">
    <location>
        <begin position="205"/>
        <end position="218"/>
    </location>
</feature>
<gene>
    <name evidence="3" type="ORF">SeMB42_g05426</name>
</gene>
<dbReference type="InterPro" id="IPR001424">
    <property type="entry name" value="SOD_Cu_Zn_dom"/>
</dbReference>
<comment type="caution">
    <text evidence="3">The sequence shown here is derived from an EMBL/GenBank/DDBJ whole genome shotgun (WGS) entry which is preliminary data.</text>
</comment>
<feature type="compositionally biased region" description="Low complexity" evidence="1">
    <location>
        <begin position="241"/>
        <end position="256"/>
    </location>
</feature>
<feature type="domain" description="Superoxide dismutase copper/zinc binding" evidence="2">
    <location>
        <begin position="52"/>
        <end position="178"/>
    </location>
</feature>
<dbReference type="AlphaFoldDB" id="A0A507CRI1"/>
<dbReference type="Gene3D" id="2.60.40.200">
    <property type="entry name" value="Superoxide dismutase, copper/zinc binding domain"/>
    <property type="match status" value="1"/>
</dbReference>
<evidence type="ECO:0000313" key="3">
    <source>
        <dbReference type="EMBL" id="TPX41766.1"/>
    </source>
</evidence>
<evidence type="ECO:0000259" key="2">
    <source>
        <dbReference type="Pfam" id="PF00080"/>
    </source>
</evidence>
<keyword evidence="4" id="KW-1185">Reference proteome</keyword>
<dbReference type="Proteomes" id="UP000317494">
    <property type="component" value="Unassembled WGS sequence"/>
</dbReference>
<dbReference type="Pfam" id="PF00080">
    <property type="entry name" value="Sod_Cu"/>
    <property type="match status" value="1"/>
</dbReference>
<dbReference type="VEuPathDB" id="FungiDB:SeMB42_g05426"/>
<dbReference type="PANTHER" id="PTHR10003">
    <property type="entry name" value="SUPEROXIDE DISMUTASE CU-ZN -RELATED"/>
    <property type="match status" value="1"/>
</dbReference>
<organism evidence="3 4">
    <name type="scientific">Synchytrium endobioticum</name>
    <dbReference type="NCBI Taxonomy" id="286115"/>
    <lineage>
        <taxon>Eukaryota</taxon>
        <taxon>Fungi</taxon>
        <taxon>Fungi incertae sedis</taxon>
        <taxon>Chytridiomycota</taxon>
        <taxon>Chytridiomycota incertae sedis</taxon>
        <taxon>Chytridiomycetes</taxon>
        <taxon>Synchytriales</taxon>
        <taxon>Synchytriaceae</taxon>
        <taxon>Synchytrium</taxon>
    </lineage>
</organism>
<dbReference type="EMBL" id="QEAN01000258">
    <property type="protein sequence ID" value="TPX41766.1"/>
    <property type="molecule type" value="Genomic_DNA"/>
</dbReference>
<sequence length="256" mass="25627">MEASEAPSDSHDNPCNYTDMRCSSVIVSLACTALWSAVDAQLSATLNGAFGVTGTVTFTASGKNATRIKASIEGLGTAQAPGPEFPWHIHASAVSGTNCASAGGHLNLLNVDELQTCDPNNAAATCATGNLAGQCEAIGESGSKSCISHLFTLEDILDKAVVIHLNDANKTRISCGTIRGDPGTGRATNKPANGGASKTPVNGGAAPKAPVNNVPATAQAGAKNGNVNKAQASPKKNTPVKASPAAAAAKPKPSAK</sequence>
<dbReference type="InterPro" id="IPR024134">
    <property type="entry name" value="SOD_Cu/Zn_/chaperone"/>
</dbReference>
<feature type="region of interest" description="Disordered" evidence="1">
    <location>
        <begin position="175"/>
        <end position="256"/>
    </location>
</feature>
<name>A0A507CRI1_9FUNG</name>
<dbReference type="SUPFAM" id="SSF49329">
    <property type="entry name" value="Cu,Zn superoxide dismutase-like"/>
    <property type="match status" value="1"/>
</dbReference>
<dbReference type="STRING" id="286115.A0A507CRI1"/>
<accession>A0A507CRI1</accession>
<reference evidence="3 4" key="1">
    <citation type="journal article" date="2019" name="Sci. Rep.">
        <title>Comparative genomics of chytrid fungi reveal insights into the obligate biotrophic and pathogenic lifestyle of Synchytrium endobioticum.</title>
        <authorList>
            <person name="van de Vossenberg B.T.L.H."/>
            <person name="Warris S."/>
            <person name="Nguyen H.D.T."/>
            <person name="van Gent-Pelzer M.P.E."/>
            <person name="Joly D.L."/>
            <person name="van de Geest H.C."/>
            <person name="Bonants P.J.M."/>
            <person name="Smith D.S."/>
            <person name="Levesque C.A."/>
            <person name="van der Lee T.A.J."/>
        </authorList>
    </citation>
    <scope>NUCLEOTIDE SEQUENCE [LARGE SCALE GENOMIC DNA]</scope>
    <source>
        <strain evidence="3 4">MB42</strain>
    </source>
</reference>
<protein>
    <recommendedName>
        <fullName evidence="2">Superoxide dismutase copper/zinc binding domain-containing protein</fullName>
    </recommendedName>
</protein>
<dbReference type="InterPro" id="IPR036423">
    <property type="entry name" value="SOD-like_Cu/Zn_dom_sf"/>
</dbReference>
<evidence type="ECO:0000313" key="4">
    <source>
        <dbReference type="Proteomes" id="UP000317494"/>
    </source>
</evidence>
<dbReference type="GO" id="GO:0006801">
    <property type="term" value="P:superoxide metabolic process"/>
    <property type="evidence" value="ECO:0007669"/>
    <property type="project" value="InterPro"/>
</dbReference>
<feature type="compositionally biased region" description="Polar residues" evidence="1">
    <location>
        <begin position="225"/>
        <end position="236"/>
    </location>
</feature>
<dbReference type="GO" id="GO:0005507">
    <property type="term" value="F:copper ion binding"/>
    <property type="evidence" value="ECO:0007669"/>
    <property type="project" value="InterPro"/>
</dbReference>
<evidence type="ECO:0000256" key="1">
    <source>
        <dbReference type="SAM" id="MobiDB-lite"/>
    </source>
</evidence>
<proteinExistence type="predicted"/>